<dbReference type="Ensembl" id="ENSSCAT00000016858.1">
    <property type="protein sequence ID" value="ENSSCAP00000015048.1"/>
    <property type="gene ID" value="ENSSCAG00000011037.1"/>
</dbReference>
<dbReference type="Proteomes" id="UP000694409">
    <property type="component" value="Unassembled WGS sequence"/>
</dbReference>
<protein>
    <submittedName>
        <fullName evidence="1">Keratin-associated protein 10-2-like</fullName>
    </submittedName>
</protein>
<dbReference type="AlphaFoldDB" id="A0A8C9NAY4"/>
<dbReference type="GeneID" id="108963479"/>
<dbReference type="KEGG" id="scan:108963479"/>
<organism evidence="1 2">
    <name type="scientific">Serinus canaria</name>
    <name type="common">Island canary</name>
    <name type="synonym">Fringilla canaria</name>
    <dbReference type="NCBI Taxonomy" id="9135"/>
    <lineage>
        <taxon>Eukaryota</taxon>
        <taxon>Metazoa</taxon>
        <taxon>Chordata</taxon>
        <taxon>Craniata</taxon>
        <taxon>Vertebrata</taxon>
        <taxon>Euteleostomi</taxon>
        <taxon>Archelosauria</taxon>
        <taxon>Archosauria</taxon>
        <taxon>Dinosauria</taxon>
        <taxon>Saurischia</taxon>
        <taxon>Theropoda</taxon>
        <taxon>Coelurosauria</taxon>
        <taxon>Aves</taxon>
        <taxon>Neognathae</taxon>
        <taxon>Neoaves</taxon>
        <taxon>Telluraves</taxon>
        <taxon>Australaves</taxon>
        <taxon>Passeriformes</taxon>
        <taxon>Passeroidea</taxon>
        <taxon>Fringillidae</taxon>
        <taxon>Carduelinae</taxon>
        <taxon>Serinus</taxon>
    </lineage>
</organism>
<dbReference type="OrthoDB" id="9217611at2759"/>
<name>A0A8C9NAY4_SERCA</name>
<evidence type="ECO:0000313" key="2">
    <source>
        <dbReference type="Proteomes" id="UP000694409"/>
    </source>
</evidence>
<dbReference type="RefSeq" id="XP_018779763.1">
    <property type="nucleotide sequence ID" value="XM_018924218.3"/>
</dbReference>
<reference evidence="1" key="2">
    <citation type="submission" date="2025-09" db="UniProtKB">
        <authorList>
            <consortium name="Ensembl"/>
        </authorList>
    </citation>
    <scope>IDENTIFICATION</scope>
</reference>
<proteinExistence type="predicted"/>
<sequence>MSYYNYQYKQQCFIPGGVQSPTLTFPQQCQGSGLVVPCSPCSPCAPVAPKVCTVRKALANPCRPSCVEMRVVEGHSSSSSSSCSSSQCLDSCSTTFPRLLAQGRELGVPNCGQGVLRCPQVCAPGPACPERSCPYSYQWSNSYQYNCGQ</sequence>
<dbReference type="GeneTree" id="ENSGT01030000235572"/>
<dbReference type="OMA" id="YQWSNSY"/>
<evidence type="ECO:0000313" key="1">
    <source>
        <dbReference type="Ensembl" id="ENSSCAP00000015048.1"/>
    </source>
</evidence>
<reference evidence="1" key="1">
    <citation type="submission" date="2025-08" db="UniProtKB">
        <authorList>
            <consortium name="Ensembl"/>
        </authorList>
    </citation>
    <scope>IDENTIFICATION</scope>
</reference>
<gene>
    <name evidence="1" type="primary">LOC108963479</name>
</gene>
<keyword evidence="2" id="KW-1185">Reference proteome</keyword>
<accession>A0A8C9NAY4</accession>